<evidence type="ECO:0000313" key="4">
    <source>
        <dbReference type="Proteomes" id="UP000184148"/>
    </source>
</evidence>
<dbReference type="AlphaFoldDB" id="A0A1M4ZFG2"/>
<name>A0A1M4ZFG2_9FIRM</name>
<dbReference type="Gene3D" id="3.90.1210.10">
    <property type="entry name" value="Antifreeze-like/N-acetylneuraminic acid synthase C-terminal domain"/>
    <property type="match status" value="1"/>
</dbReference>
<evidence type="ECO:0000313" key="3">
    <source>
        <dbReference type="EMBL" id="SHF16799.1"/>
    </source>
</evidence>
<keyword evidence="3" id="KW-0966">Cell projection</keyword>
<keyword evidence="1" id="KW-0472">Membrane</keyword>
<sequence length="240" mass="26336">MLKFNKPNVPKIVKPKSKNKSILLGSIIIGFIAAVGIYTAVMSFIRPVDVVVAVRDIDNLKKITEADVAIKKISARSVHPKAYHDLKNVIGTYPKMPITAGEQILSTKLVNNPDKVVDAFEALQPDEMILELQEGKNIAFPKLLKKGDYVTFYSVEDDGTKEYGKGSKFISSSGPNIVHNFNNLSAGKDPTEGKIVVICTREEGKKILSATQKAKMIYVTPEHPENLIITPGKNTAAPKY</sequence>
<protein>
    <submittedName>
        <fullName evidence="3">Chaperone for flagella basal body P-ring formation</fullName>
    </submittedName>
</protein>
<dbReference type="OrthoDB" id="1805844at2"/>
<keyword evidence="1" id="KW-0812">Transmembrane</keyword>
<dbReference type="Pfam" id="PF08666">
    <property type="entry name" value="SAF"/>
    <property type="match status" value="1"/>
</dbReference>
<dbReference type="STRING" id="1121429.SAMN02745133_01987"/>
<keyword evidence="3" id="KW-0282">Flagellum</keyword>
<dbReference type="EMBL" id="FQUY01000013">
    <property type="protein sequence ID" value="SHF16799.1"/>
    <property type="molecule type" value="Genomic_DNA"/>
</dbReference>
<keyword evidence="3" id="KW-0969">Cilium</keyword>
<feature type="domain" description="SAF" evidence="2">
    <location>
        <begin position="48"/>
        <end position="110"/>
    </location>
</feature>
<gene>
    <name evidence="3" type="ORF">SAMN02745133_01987</name>
</gene>
<keyword evidence="4" id="KW-1185">Reference proteome</keyword>
<dbReference type="Proteomes" id="UP000184148">
    <property type="component" value="Unassembled WGS sequence"/>
</dbReference>
<proteinExistence type="predicted"/>
<dbReference type="InterPro" id="IPR013974">
    <property type="entry name" value="SAF"/>
</dbReference>
<evidence type="ECO:0000256" key="1">
    <source>
        <dbReference type="SAM" id="Phobius"/>
    </source>
</evidence>
<reference evidence="4" key="1">
    <citation type="submission" date="2016-11" db="EMBL/GenBank/DDBJ databases">
        <authorList>
            <person name="Varghese N."/>
            <person name="Submissions S."/>
        </authorList>
    </citation>
    <scope>NUCLEOTIDE SEQUENCE [LARGE SCALE GENOMIC DNA]</scope>
    <source>
        <strain evidence="4">DSM 12395</strain>
    </source>
</reference>
<organism evidence="3 4">
    <name type="scientific">Desulforamulus putei DSM 12395</name>
    <dbReference type="NCBI Taxonomy" id="1121429"/>
    <lineage>
        <taxon>Bacteria</taxon>
        <taxon>Bacillati</taxon>
        <taxon>Bacillota</taxon>
        <taxon>Clostridia</taxon>
        <taxon>Eubacteriales</taxon>
        <taxon>Peptococcaceae</taxon>
        <taxon>Desulforamulus</taxon>
    </lineage>
</organism>
<accession>A0A1M4ZFG2</accession>
<feature type="transmembrane region" description="Helical" evidence="1">
    <location>
        <begin position="21"/>
        <end position="45"/>
    </location>
</feature>
<dbReference type="SMART" id="SM00858">
    <property type="entry name" value="SAF"/>
    <property type="match status" value="1"/>
</dbReference>
<evidence type="ECO:0000259" key="2">
    <source>
        <dbReference type="SMART" id="SM00858"/>
    </source>
</evidence>
<keyword evidence="1" id="KW-1133">Transmembrane helix</keyword>
<dbReference type="CDD" id="cd11614">
    <property type="entry name" value="SAF_CpaB_FlgA_like"/>
    <property type="match status" value="1"/>
</dbReference>
<dbReference type="RefSeq" id="WP_073239238.1">
    <property type="nucleotide sequence ID" value="NZ_FQUY01000013.1"/>
</dbReference>